<sequence length="331" mass="37366">MALPKAVQQQLEEADRLVATINGDKTGEDSSETNPENQEKDLLVNVERQENPPENVTPPNNTISQENVQQDVPDEKWAHKYHTLKGMYDAEVPRLHSQVREMQTQIQQIIAEKAVLEATKTAEKPRAESLITDEDKEAFGPDLIDLIERATDSKVATLRDRETELLSKISKLEGQLGNVEERQVVSDKDRFLATLTQQVPDWEVLNTNSGFLGWLQEVDAVYGIPKHVALTNAYENGDVARVATIFNAYKGMLKPNAQPQARSNQQELQRQVAPTRTRSGTPPTNSESEQYFTNKDIEQFYTDWRRGVYDDAEAAIMEKQIHAAAAEGRIR</sequence>
<gene>
    <name evidence="2" type="ORF">UFOVP285_5</name>
</gene>
<dbReference type="EMBL" id="LR796300">
    <property type="protein sequence ID" value="CAB4135349.1"/>
    <property type="molecule type" value="Genomic_DNA"/>
</dbReference>
<accession>A0A6J5LUG2</accession>
<name>A0A6J5LUG2_9CAUD</name>
<protein>
    <submittedName>
        <fullName evidence="2">Uncharacterized protein</fullName>
    </submittedName>
</protein>
<feature type="compositionally biased region" description="Polar residues" evidence="1">
    <location>
        <begin position="257"/>
        <end position="291"/>
    </location>
</feature>
<evidence type="ECO:0000256" key="1">
    <source>
        <dbReference type="SAM" id="MobiDB-lite"/>
    </source>
</evidence>
<proteinExistence type="predicted"/>
<feature type="region of interest" description="Disordered" evidence="1">
    <location>
        <begin position="1"/>
        <end position="67"/>
    </location>
</feature>
<organism evidence="2">
    <name type="scientific">uncultured Caudovirales phage</name>
    <dbReference type="NCBI Taxonomy" id="2100421"/>
    <lineage>
        <taxon>Viruses</taxon>
        <taxon>Duplodnaviria</taxon>
        <taxon>Heunggongvirae</taxon>
        <taxon>Uroviricota</taxon>
        <taxon>Caudoviricetes</taxon>
        <taxon>Peduoviridae</taxon>
        <taxon>Maltschvirus</taxon>
        <taxon>Maltschvirus maltsch</taxon>
    </lineage>
</organism>
<feature type="region of interest" description="Disordered" evidence="1">
    <location>
        <begin position="256"/>
        <end position="291"/>
    </location>
</feature>
<feature type="compositionally biased region" description="Low complexity" evidence="1">
    <location>
        <begin position="52"/>
        <end position="62"/>
    </location>
</feature>
<reference evidence="2" key="1">
    <citation type="submission" date="2020-04" db="EMBL/GenBank/DDBJ databases">
        <authorList>
            <person name="Chiriac C."/>
            <person name="Salcher M."/>
            <person name="Ghai R."/>
            <person name="Kavagutti S V."/>
        </authorList>
    </citation>
    <scope>NUCLEOTIDE SEQUENCE</scope>
</reference>
<evidence type="ECO:0000313" key="2">
    <source>
        <dbReference type="EMBL" id="CAB4135349.1"/>
    </source>
</evidence>
<feature type="compositionally biased region" description="Basic and acidic residues" evidence="1">
    <location>
        <begin position="37"/>
        <end position="51"/>
    </location>
</feature>